<reference evidence="1" key="1">
    <citation type="journal article" date="2020" name="mSystems">
        <title>Genome- and Community-Level Interaction Insights into Carbon Utilization and Element Cycling Functions of Hydrothermarchaeota in Hydrothermal Sediment.</title>
        <authorList>
            <person name="Zhou Z."/>
            <person name="Liu Y."/>
            <person name="Xu W."/>
            <person name="Pan J."/>
            <person name="Luo Z.H."/>
            <person name="Li M."/>
        </authorList>
    </citation>
    <scope>NUCLEOTIDE SEQUENCE [LARGE SCALE GENOMIC DNA]</scope>
    <source>
        <strain evidence="1">SpSt-508</strain>
    </source>
</reference>
<dbReference type="EMBL" id="DSVQ01000012">
    <property type="protein sequence ID" value="HGT38878.1"/>
    <property type="molecule type" value="Genomic_DNA"/>
</dbReference>
<protein>
    <submittedName>
        <fullName evidence="1">Uncharacterized protein</fullName>
    </submittedName>
</protein>
<dbReference type="AlphaFoldDB" id="A0A7C4LLK9"/>
<accession>A0A7C4LLK9</accession>
<comment type="caution">
    <text evidence="1">The sequence shown here is derived from an EMBL/GenBank/DDBJ whole genome shotgun (WGS) entry which is preliminary data.</text>
</comment>
<organism evidence="1">
    <name type="scientific">Schlesneria paludicola</name>
    <dbReference type="NCBI Taxonomy" id="360056"/>
    <lineage>
        <taxon>Bacteria</taxon>
        <taxon>Pseudomonadati</taxon>
        <taxon>Planctomycetota</taxon>
        <taxon>Planctomycetia</taxon>
        <taxon>Planctomycetales</taxon>
        <taxon>Planctomycetaceae</taxon>
        <taxon>Schlesneria</taxon>
    </lineage>
</organism>
<gene>
    <name evidence="1" type="ORF">ENS64_06390</name>
</gene>
<proteinExistence type="predicted"/>
<sequence>MTLWEFCAWGRRFELLAAMPEEPASRRLRVWHPSGQEVAGSFTDVWIGLEHGGLATRIVQRYLEAGKAQSWTDHQTQIVKWKSLGDGLVFPIETERVIRRSGREPLIRNRWVVDDERLIVNQDLPPDALDFRFPKNALVRCEPPEGGRYRVEL</sequence>
<name>A0A7C4LLK9_9PLAN</name>
<evidence type="ECO:0000313" key="1">
    <source>
        <dbReference type="EMBL" id="HGT38878.1"/>
    </source>
</evidence>